<keyword evidence="4" id="KW-1185">Reference proteome</keyword>
<dbReference type="CDD" id="cd00105">
    <property type="entry name" value="KH-I"/>
    <property type="match status" value="1"/>
</dbReference>
<evidence type="ECO:0000259" key="2">
    <source>
        <dbReference type="SMART" id="SM00322"/>
    </source>
</evidence>
<gene>
    <name evidence="3" type="ORF">PBRASI_LOCUS1506</name>
</gene>
<protein>
    <submittedName>
        <fullName evidence="3">8304_t:CDS:1</fullName>
    </submittedName>
</protein>
<dbReference type="AlphaFoldDB" id="A0A9N8WCG1"/>
<comment type="caution">
    <text evidence="3">The sequence shown here is derived from an EMBL/GenBank/DDBJ whole genome shotgun (WGS) entry which is preliminary data.</text>
</comment>
<evidence type="ECO:0000313" key="4">
    <source>
        <dbReference type="Proteomes" id="UP000789739"/>
    </source>
</evidence>
<name>A0A9N8WCG1_9GLOM</name>
<sequence>MTETDVMELPPARIGLVIGAKGKTIAEIREQSKAHIYIDGHKAIIRGSEEARKEAMRLINRKVRIEPTIHPHIGYTVLELPESETLPKLKFISYDDVDFNTHTRGKRLYCTFSTIAHSRLRTIEDWCDLNRERHGFQSSFQHYAPDMIKRIWKILQKFGFEEVTQSKRSSMNKDVKTGTSDLITIGEKNEEEEGNQSIDNDIDGRKGSVCITYDGDDKVRKKLKLHWDYEEGVYKITKATTQIRRVAIVDIVSGTSAPDIRFLLKTHKDEGINAEMVKLISDLQTSPLELFDGTYFQSKHLRKQLDVDSIRQSMTKRKFVNNRFQLSVITTRKEVRASRTKFAAPVEEQTINLKHLSWKMYQTNGEIRQVYDKDSLEHSIRETVAFARKLCRILES</sequence>
<dbReference type="OrthoDB" id="442947at2759"/>
<evidence type="ECO:0000256" key="1">
    <source>
        <dbReference type="PROSITE-ProRule" id="PRU00117"/>
    </source>
</evidence>
<dbReference type="Gene3D" id="3.30.1370.10">
    <property type="entry name" value="K Homology domain, type 1"/>
    <property type="match status" value="1"/>
</dbReference>
<dbReference type="InterPro" id="IPR004088">
    <property type="entry name" value="KH_dom_type_1"/>
</dbReference>
<dbReference type="InterPro" id="IPR036612">
    <property type="entry name" value="KH_dom_type_1_sf"/>
</dbReference>
<feature type="domain" description="K Homology" evidence="2">
    <location>
        <begin position="1"/>
        <end position="64"/>
    </location>
</feature>
<accession>A0A9N8WCG1</accession>
<dbReference type="GO" id="GO:0003723">
    <property type="term" value="F:RNA binding"/>
    <property type="evidence" value="ECO:0007669"/>
    <property type="project" value="UniProtKB-UniRule"/>
</dbReference>
<dbReference type="InterPro" id="IPR004087">
    <property type="entry name" value="KH_dom"/>
</dbReference>
<evidence type="ECO:0000313" key="3">
    <source>
        <dbReference type="EMBL" id="CAG8479607.1"/>
    </source>
</evidence>
<dbReference type="Proteomes" id="UP000789739">
    <property type="component" value="Unassembled WGS sequence"/>
</dbReference>
<dbReference type="Pfam" id="PF00013">
    <property type="entry name" value="KH_1"/>
    <property type="match status" value="1"/>
</dbReference>
<dbReference type="SMART" id="SM00322">
    <property type="entry name" value="KH"/>
    <property type="match status" value="1"/>
</dbReference>
<dbReference type="EMBL" id="CAJVPI010000098">
    <property type="protein sequence ID" value="CAG8479607.1"/>
    <property type="molecule type" value="Genomic_DNA"/>
</dbReference>
<dbReference type="PROSITE" id="PS50084">
    <property type="entry name" value="KH_TYPE_1"/>
    <property type="match status" value="1"/>
</dbReference>
<organism evidence="3 4">
    <name type="scientific">Paraglomus brasilianum</name>
    <dbReference type="NCBI Taxonomy" id="144538"/>
    <lineage>
        <taxon>Eukaryota</taxon>
        <taxon>Fungi</taxon>
        <taxon>Fungi incertae sedis</taxon>
        <taxon>Mucoromycota</taxon>
        <taxon>Glomeromycotina</taxon>
        <taxon>Glomeromycetes</taxon>
        <taxon>Paraglomerales</taxon>
        <taxon>Paraglomeraceae</taxon>
        <taxon>Paraglomus</taxon>
    </lineage>
</organism>
<dbReference type="SUPFAM" id="SSF54791">
    <property type="entry name" value="Eukaryotic type KH-domain (KH-domain type I)"/>
    <property type="match status" value="1"/>
</dbReference>
<keyword evidence="1" id="KW-0694">RNA-binding</keyword>
<reference evidence="3" key="1">
    <citation type="submission" date="2021-06" db="EMBL/GenBank/DDBJ databases">
        <authorList>
            <person name="Kallberg Y."/>
            <person name="Tangrot J."/>
            <person name="Rosling A."/>
        </authorList>
    </citation>
    <scope>NUCLEOTIDE SEQUENCE</scope>
    <source>
        <strain evidence="3">BR232B</strain>
    </source>
</reference>
<proteinExistence type="predicted"/>